<dbReference type="SMART" id="SM00894">
    <property type="entry name" value="Excalibur"/>
    <property type="match status" value="1"/>
</dbReference>
<evidence type="ECO:0000259" key="3">
    <source>
        <dbReference type="SMART" id="SM00894"/>
    </source>
</evidence>
<reference evidence="4 5" key="1">
    <citation type="submission" date="2011-12" db="EMBL/GenBank/DDBJ databases">
        <title>Complete sequence of Mycobacterium rhodesiae NBB3.</title>
        <authorList>
            <consortium name="US DOE Joint Genome Institute"/>
            <person name="Lucas S."/>
            <person name="Han J."/>
            <person name="Lapidus A."/>
            <person name="Cheng J.-F."/>
            <person name="Goodwin L."/>
            <person name="Pitluck S."/>
            <person name="Peters L."/>
            <person name="Mikhailova N."/>
            <person name="Gu W."/>
            <person name="Detter J.C."/>
            <person name="Han C."/>
            <person name="Tapia R."/>
            <person name="Land M."/>
            <person name="Hauser L."/>
            <person name="Kyrpides N."/>
            <person name="Ivanova N."/>
            <person name="Pagani I."/>
            <person name="Mattes T."/>
            <person name="Holmes A."/>
            <person name="Rutledge P."/>
            <person name="Paulsen I."/>
            <person name="Coleman N."/>
            <person name="Woyke T."/>
        </authorList>
    </citation>
    <scope>NUCLEOTIDE SEQUENCE [LARGE SCALE GENOMIC DNA]</scope>
    <source>
        <strain evidence="4 5">NBB3</strain>
    </source>
</reference>
<keyword evidence="5" id="KW-1185">Reference proteome</keyword>
<gene>
    <name evidence="4" type="ordered locus">MycrhN_6124</name>
</gene>
<dbReference type="HOGENOM" id="CLU_193742_0_0_11"/>
<feature type="region of interest" description="Disordered" evidence="1">
    <location>
        <begin position="38"/>
        <end position="69"/>
    </location>
</feature>
<dbReference type="OrthoDB" id="4337778at2"/>
<feature type="chain" id="PRO_5003516016" evidence="2">
    <location>
        <begin position="30"/>
        <end position="69"/>
    </location>
</feature>
<dbReference type="eggNOG" id="ENOG5033H2G">
    <property type="taxonomic scope" value="Bacteria"/>
</dbReference>
<sequence>MIRNIIRGMLLATLVSAGFAAGASPIANAQQPYRNCSEARANGDTNIPYDSPHYGPHLDRDNDGVGCES</sequence>
<dbReference type="Proteomes" id="UP000005442">
    <property type="component" value="Chromosome"/>
</dbReference>
<dbReference type="STRING" id="710685.MycrhN_6124"/>
<dbReference type="InterPro" id="IPR008613">
    <property type="entry name" value="Excalibur_Ca-bd_domain"/>
</dbReference>
<evidence type="ECO:0000313" key="4">
    <source>
        <dbReference type="EMBL" id="AEV76585.1"/>
    </source>
</evidence>
<dbReference type="AlphaFoldDB" id="G8RSQ2"/>
<keyword evidence="2" id="KW-0732">Signal</keyword>
<evidence type="ECO:0000256" key="1">
    <source>
        <dbReference type="SAM" id="MobiDB-lite"/>
    </source>
</evidence>
<dbReference type="Pfam" id="PF05901">
    <property type="entry name" value="Excalibur"/>
    <property type="match status" value="1"/>
</dbReference>
<organism evidence="4 5">
    <name type="scientific">Mycolicibacterium rhodesiae (strain NBB3)</name>
    <name type="common">Mycobacterium rhodesiae</name>
    <dbReference type="NCBI Taxonomy" id="710685"/>
    <lineage>
        <taxon>Bacteria</taxon>
        <taxon>Bacillati</taxon>
        <taxon>Actinomycetota</taxon>
        <taxon>Actinomycetes</taxon>
        <taxon>Mycobacteriales</taxon>
        <taxon>Mycobacteriaceae</taxon>
        <taxon>Mycolicibacterium</taxon>
    </lineage>
</organism>
<dbReference type="EMBL" id="CP003169">
    <property type="protein sequence ID" value="AEV76585.1"/>
    <property type="molecule type" value="Genomic_DNA"/>
</dbReference>
<dbReference type="KEGG" id="mrh:MycrhN_6124"/>
<feature type="signal peptide" evidence="2">
    <location>
        <begin position="1"/>
        <end position="29"/>
    </location>
</feature>
<evidence type="ECO:0000313" key="5">
    <source>
        <dbReference type="Proteomes" id="UP000005442"/>
    </source>
</evidence>
<protein>
    <submittedName>
        <fullName evidence="4">Putative calcium-binding protein</fullName>
    </submittedName>
</protein>
<evidence type="ECO:0000256" key="2">
    <source>
        <dbReference type="SAM" id="SignalP"/>
    </source>
</evidence>
<dbReference type="RefSeq" id="WP_014214322.1">
    <property type="nucleotide sequence ID" value="NC_016604.1"/>
</dbReference>
<feature type="domain" description="Excalibur calcium-binding" evidence="3">
    <location>
        <begin position="32"/>
        <end position="68"/>
    </location>
</feature>
<accession>G8RSQ2</accession>
<proteinExistence type="predicted"/>
<name>G8RSQ2_MYCRN</name>